<keyword evidence="4" id="KW-1185">Reference proteome</keyword>
<organism evidence="3 4">
    <name type="scientific">Candida dubliniensis (strain CD36 / ATCC MYA-646 / CBS 7987 / NCPF 3949 / NRRL Y-17841)</name>
    <name type="common">Yeast</name>
    <dbReference type="NCBI Taxonomy" id="573826"/>
    <lineage>
        <taxon>Eukaryota</taxon>
        <taxon>Fungi</taxon>
        <taxon>Dikarya</taxon>
        <taxon>Ascomycota</taxon>
        <taxon>Saccharomycotina</taxon>
        <taxon>Pichiomycetes</taxon>
        <taxon>Debaryomycetaceae</taxon>
        <taxon>Candida/Lodderomyces clade</taxon>
        <taxon>Candida</taxon>
    </lineage>
</organism>
<sequence length="711" mass="82266">MTITATTTALSLPNAEVKTFHNYQVVLPTQLPIKRLYNPLKEQLIQSIKLPNDFNSKKKPNANNTNNEILVRIKMCGINYLSDFKSSAINNSVIHKSRKPIVPGMRIICKIDSIKNIKFLIFPFTTCQLENIHNHPHHVRQQPLSNKVDSNNNTIANNSNSSIKNNCDLIYGKDIDGGLQTHLSVPKSLLIPIPYNISLHDVCFIFDILLPFYKFFQFVKPGKTIILLNDIKKELNEVLLILKIFNINFNSIIIIDGNSLSPRFNNKFETVYCFNRNLKHEAINYCISTGLQATRSKYTVLTSFPVNVNSMMVNPKTHKRHNASIDSSFSSISTLASNTSFKSASMMMGGADVNTNTTTTTTTTTNTASNNKFKNDKTIKYMQLNYHDKPLCIEVLKILSAINFEREDQEKQRNKEKQQQDKQQSPELAHDGIIDDYNYNYVDEYDENINEEKCRQLLINDNDSLVHSTSSTHTGSSTLQMHSQTESDPHGSNKNHIKKNEKKGKRRKVTTKKYHHYSWIWCNKDVYLKNYYDLNDYDVNDLTNDIDNIDNEKEKEKDYDYDYDYNYNYDEYGYNSSNCHYHDDRYDDDEYGIGDNHQNKIIKQMNRLLQDDVNLNRVCYFNSDDHDNDYGDDICNSNDEEEEGEEEVDGNGDDDNNRYENKNSDGNQEDGEDNKSNIEDRNSNTSSRLGNRTYKRHRNRNWAKNINACII</sequence>
<feature type="region of interest" description="Disordered" evidence="1">
    <location>
        <begin position="630"/>
        <end position="696"/>
    </location>
</feature>
<dbReference type="EMBL" id="FM992688">
    <property type="protein sequence ID" value="CAX44816.1"/>
    <property type="molecule type" value="Genomic_DNA"/>
</dbReference>
<feature type="compositionally biased region" description="Basic and acidic residues" evidence="1">
    <location>
        <begin position="673"/>
        <end position="682"/>
    </location>
</feature>
<evidence type="ECO:0000256" key="1">
    <source>
        <dbReference type="SAM" id="MobiDB-lite"/>
    </source>
</evidence>
<dbReference type="OrthoDB" id="4082978at2759"/>
<accession>B9W802</accession>
<feature type="compositionally biased region" description="Low complexity" evidence="1">
    <location>
        <begin position="467"/>
        <end position="478"/>
    </location>
</feature>
<dbReference type="KEGG" id="cdu:CD36_05580"/>
<protein>
    <submittedName>
        <fullName evidence="3">Uncharacterized protein</fullName>
    </submittedName>
</protein>
<proteinExistence type="predicted"/>
<feature type="compositionally biased region" description="Acidic residues" evidence="1">
    <location>
        <begin position="630"/>
        <end position="654"/>
    </location>
</feature>
<name>B9W802_CANDC</name>
<dbReference type="Proteomes" id="UP000002605">
    <property type="component" value="Chromosome 1"/>
</dbReference>
<dbReference type="SUPFAM" id="SSF50129">
    <property type="entry name" value="GroES-like"/>
    <property type="match status" value="1"/>
</dbReference>
<feature type="region of interest" description="Disordered" evidence="1">
    <location>
        <begin position="409"/>
        <end position="430"/>
    </location>
</feature>
<gene>
    <name evidence="2" type="ordered locus">Cd36_05580</name>
    <name evidence="3" type="ORF">CD36_05580</name>
</gene>
<feature type="compositionally biased region" description="Basic residues" evidence="1">
    <location>
        <begin position="493"/>
        <end position="507"/>
    </location>
</feature>
<dbReference type="VEuPathDB" id="FungiDB:CD36_05580"/>
<reference evidence="3 4" key="1">
    <citation type="journal article" date="2009" name="Genome Res.">
        <title>Comparative genomics of the fungal pathogens Candida dubliniensis and Candida albicans.</title>
        <authorList>
            <person name="Jackson A.P."/>
            <person name="Gamble J.A."/>
            <person name="Yeomans T."/>
            <person name="Moran G.P."/>
            <person name="Saunders D."/>
            <person name="Harris D."/>
            <person name="Aslett M."/>
            <person name="Barrell J.F."/>
            <person name="Butler G."/>
            <person name="Citiulo F."/>
            <person name="Coleman D.C."/>
            <person name="de Groot P.W.J."/>
            <person name="Goodwin T.J."/>
            <person name="Quail M.A."/>
            <person name="McQuillan J."/>
            <person name="Munro C.A."/>
            <person name="Pain A."/>
            <person name="Poulter R.T."/>
            <person name="Rajandream M.A."/>
            <person name="Renauld H."/>
            <person name="Spiering M.J."/>
            <person name="Tivey A."/>
            <person name="Gow N.A.R."/>
            <person name="Barrell B."/>
            <person name="Sullivan D.J."/>
            <person name="Berriman M."/>
        </authorList>
    </citation>
    <scope>NUCLEOTIDE SEQUENCE [LARGE SCALE GENOMIC DNA]</scope>
    <source>
        <strain evidence="4">CD36 / ATCC MYA-646 / CBS 7987 / NCPF 3949 / NRRL Y-17841</strain>
    </source>
</reference>
<evidence type="ECO:0000313" key="4">
    <source>
        <dbReference type="Proteomes" id="UP000002605"/>
    </source>
</evidence>
<dbReference type="HOGENOM" id="CLU_399001_0_0_1"/>
<dbReference type="RefSeq" id="XP_002417223.1">
    <property type="nucleotide sequence ID" value="XM_002417178.1"/>
</dbReference>
<feature type="region of interest" description="Disordered" evidence="1">
    <location>
        <begin position="466"/>
        <end position="507"/>
    </location>
</feature>
<feature type="compositionally biased region" description="Basic and acidic residues" evidence="1">
    <location>
        <begin position="409"/>
        <end position="420"/>
    </location>
</feature>
<dbReference type="CGD" id="CAL0000164248">
    <property type="gene designation" value="Cd36_05580"/>
</dbReference>
<dbReference type="Gene3D" id="3.90.180.10">
    <property type="entry name" value="Medium-chain alcohol dehydrogenases, catalytic domain"/>
    <property type="match status" value="1"/>
</dbReference>
<dbReference type="GeneID" id="8044760"/>
<evidence type="ECO:0000313" key="2">
    <source>
        <dbReference type="CGD" id="CAL0000164248"/>
    </source>
</evidence>
<dbReference type="InterPro" id="IPR011032">
    <property type="entry name" value="GroES-like_sf"/>
</dbReference>
<dbReference type="AlphaFoldDB" id="B9W802"/>
<evidence type="ECO:0000313" key="3">
    <source>
        <dbReference type="EMBL" id="CAX44816.1"/>
    </source>
</evidence>
<dbReference type="eggNOG" id="ENOG502RPYU">
    <property type="taxonomic scope" value="Eukaryota"/>
</dbReference>